<evidence type="ECO:0000313" key="1">
    <source>
        <dbReference type="EMBL" id="THZ61162.1"/>
    </source>
</evidence>
<comment type="caution">
    <text evidence="1">The sequence shown here is derived from an EMBL/GenBank/DDBJ whole genome shotgun (WGS) entry which is preliminary data.</text>
</comment>
<evidence type="ECO:0000313" key="2">
    <source>
        <dbReference type="Proteomes" id="UP000309734"/>
    </source>
</evidence>
<sequence length="197" mass="22664">MRGGLQNALDENDSRVYDAHGQTTITYNIAASERIVLFLAHWVNTVSASDSLEVSMQTKTGKTADNVLEIQLHFHLVINHFSDMDKYNSDILDSLIDWYILWLRENKEKGLDKIFKVCMQNDQLGQGGLIRVCANVFSHHKKELFTARTQERLALWLHRYLGESALDTIPGDVLSEDFDQFCAYHQHGQNVCYEEKK</sequence>
<dbReference type="AlphaFoldDB" id="A0A4S9W7C6"/>
<accession>A0A4S9W7C6</accession>
<gene>
    <name evidence="1" type="ORF">D6C85_09602</name>
</gene>
<name>A0A4S9W7C6_AURPU</name>
<organism evidence="1 2">
    <name type="scientific">Aureobasidium pullulans</name>
    <name type="common">Black yeast</name>
    <name type="synonym">Pullularia pullulans</name>
    <dbReference type="NCBI Taxonomy" id="5580"/>
    <lineage>
        <taxon>Eukaryota</taxon>
        <taxon>Fungi</taxon>
        <taxon>Dikarya</taxon>
        <taxon>Ascomycota</taxon>
        <taxon>Pezizomycotina</taxon>
        <taxon>Dothideomycetes</taxon>
        <taxon>Dothideomycetidae</taxon>
        <taxon>Dothideales</taxon>
        <taxon>Saccotheciaceae</taxon>
        <taxon>Aureobasidium</taxon>
    </lineage>
</organism>
<dbReference type="EMBL" id="QZBS01000554">
    <property type="protein sequence ID" value="THZ61162.1"/>
    <property type="molecule type" value="Genomic_DNA"/>
</dbReference>
<reference evidence="1 2" key="1">
    <citation type="submission" date="2018-10" db="EMBL/GenBank/DDBJ databases">
        <title>Fifty Aureobasidium pullulans genomes reveal a recombining polyextremotolerant generalist.</title>
        <authorList>
            <person name="Gostincar C."/>
            <person name="Turk M."/>
            <person name="Zajc J."/>
            <person name="Gunde-Cimerman N."/>
        </authorList>
    </citation>
    <scope>NUCLEOTIDE SEQUENCE [LARGE SCALE GENOMIC DNA]</scope>
    <source>
        <strain evidence="1 2">EXF-3519</strain>
    </source>
</reference>
<dbReference type="Proteomes" id="UP000309734">
    <property type="component" value="Unassembled WGS sequence"/>
</dbReference>
<proteinExistence type="predicted"/>
<protein>
    <submittedName>
        <fullName evidence="1">Uncharacterized protein</fullName>
    </submittedName>
</protein>